<dbReference type="SUPFAM" id="SSF81321">
    <property type="entry name" value="Family A G protein-coupled receptor-like"/>
    <property type="match status" value="1"/>
</dbReference>
<name>A0AAW1DBM6_9HEMI</name>
<evidence type="ECO:0000256" key="5">
    <source>
        <dbReference type="ARBA" id="ARBA00023040"/>
    </source>
</evidence>
<evidence type="ECO:0000256" key="9">
    <source>
        <dbReference type="SAM" id="Phobius"/>
    </source>
</evidence>
<evidence type="ECO:0000256" key="7">
    <source>
        <dbReference type="ARBA" id="ARBA00023170"/>
    </source>
</evidence>
<evidence type="ECO:0000256" key="8">
    <source>
        <dbReference type="ARBA" id="ARBA00023224"/>
    </source>
</evidence>
<keyword evidence="8" id="KW-0807">Transducer</keyword>
<comment type="caution">
    <text evidence="11">The sequence shown here is derived from an EMBL/GenBank/DDBJ whole genome shotgun (WGS) entry which is preliminary data.</text>
</comment>
<comment type="subcellular location">
    <subcellularLocation>
        <location evidence="1">Membrane</location>
        <topology evidence="1">Multi-pass membrane protein</topology>
    </subcellularLocation>
</comment>
<keyword evidence="12" id="KW-1185">Reference proteome</keyword>
<evidence type="ECO:0000259" key="10">
    <source>
        <dbReference type="PROSITE" id="PS50262"/>
    </source>
</evidence>
<dbReference type="InterPro" id="IPR000276">
    <property type="entry name" value="GPCR_Rhodpsn"/>
</dbReference>
<keyword evidence="7" id="KW-0675">Receptor</keyword>
<evidence type="ECO:0000256" key="2">
    <source>
        <dbReference type="ARBA" id="ARBA00010663"/>
    </source>
</evidence>
<evidence type="ECO:0000313" key="11">
    <source>
        <dbReference type="EMBL" id="KAK9507458.1"/>
    </source>
</evidence>
<dbReference type="PANTHER" id="PTHR45695:SF9">
    <property type="entry name" value="LEUCOKININ RECEPTOR"/>
    <property type="match status" value="1"/>
</dbReference>
<dbReference type="PROSITE" id="PS50262">
    <property type="entry name" value="G_PROTEIN_RECEP_F1_2"/>
    <property type="match status" value="1"/>
</dbReference>
<dbReference type="Gene3D" id="1.20.1070.10">
    <property type="entry name" value="Rhodopsin 7-helix transmembrane proteins"/>
    <property type="match status" value="1"/>
</dbReference>
<keyword evidence="6 9" id="KW-0472">Membrane</keyword>
<dbReference type="GO" id="GO:0005886">
    <property type="term" value="C:plasma membrane"/>
    <property type="evidence" value="ECO:0007669"/>
    <property type="project" value="TreeGrafter"/>
</dbReference>
<dbReference type="Proteomes" id="UP001461498">
    <property type="component" value="Unassembled WGS sequence"/>
</dbReference>
<reference evidence="11 12" key="1">
    <citation type="submission" date="2022-12" db="EMBL/GenBank/DDBJ databases">
        <title>Chromosome-level genome assembly of true bugs.</title>
        <authorList>
            <person name="Ma L."/>
            <person name="Li H."/>
        </authorList>
    </citation>
    <scope>NUCLEOTIDE SEQUENCE [LARGE SCALE GENOMIC DNA]</scope>
    <source>
        <strain evidence="11">Lab_2022b</strain>
    </source>
</reference>
<dbReference type="Pfam" id="PF00001">
    <property type="entry name" value="7tm_1"/>
    <property type="match status" value="1"/>
</dbReference>
<feature type="transmembrane region" description="Helical" evidence="9">
    <location>
        <begin position="128"/>
        <end position="149"/>
    </location>
</feature>
<gene>
    <name evidence="11" type="ORF">O3M35_007310</name>
</gene>
<organism evidence="11 12">
    <name type="scientific">Rhynocoris fuscipes</name>
    <dbReference type="NCBI Taxonomy" id="488301"/>
    <lineage>
        <taxon>Eukaryota</taxon>
        <taxon>Metazoa</taxon>
        <taxon>Ecdysozoa</taxon>
        <taxon>Arthropoda</taxon>
        <taxon>Hexapoda</taxon>
        <taxon>Insecta</taxon>
        <taxon>Pterygota</taxon>
        <taxon>Neoptera</taxon>
        <taxon>Paraneoptera</taxon>
        <taxon>Hemiptera</taxon>
        <taxon>Heteroptera</taxon>
        <taxon>Panheteroptera</taxon>
        <taxon>Cimicomorpha</taxon>
        <taxon>Reduviidae</taxon>
        <taxon>Harpactorinae</taxon>
        <taxon>Harpactorini</taxon>
        <taxon>Rhynocoris</taxon>
    </lineage>
</organism>
<evidence type="ECO:0000313" key="12">
    <source>
        <dbReference type="Proteomes" id="UP001461498"/>
    </source>
</evidence>
<dbReference type="PANTHER" id="PTHR45695">
    <property type="entry name" value="LEUCOKININ RECEPTOR-RELATED"/>
    <property type="match status" value="1"/>
</dbReference>
<keyword evidence="3 9" id="KW-0812">Transmembrane</keyword>
<evidence type="ECO:0000256" key="6">
    <source>
        <dbReference type="ARBA" id="ARBA00023136"/>
    </source>
</evidence>
<keyword evidence="5" id="KW-0297">G-protein coupled receptor</keyword>
<evidence type="ECO:0000256" key="1">
    <source>
        <dbReference type="ARBA" id="ARBA00004141"/>
    </source>
</evidence>
<accession>A0AAW1DBM6</accession>
<protein>
    <recommendedName>
        <fullName evidence="10">G-protein coupled receptors family 1 profile domain-containing protein</fullName>
    </recommendedName>
</protein>
<feature type="transmembrane region" description="Helical" evidence="9">
    <location>
        <begin position="90"/>
        <end position="116"/>
    </location>
</feature>
<comment type="similarity">
    <text evidence="2">Belongs to the G-protein coupled receptor 1 family.</text>
</comment>
<dbReference type="EMBL" id="JAPXFL010000004">
    <property type="protein sequence ID" value="KAK9507458.1"/>
    <property type="molecule type" value="Genomic_DNA"/>
</dbReference>
<keyword evidence="4 9" id="KW-1133">Transmembrane helix</keyword>
<dbReference type="PRINTS" id="PR00237">
    <property type="entry name" value="GPCRRHODOPSN"/>
</dbReference>
<dbReference type="InterPro" id="IPR017452">
    <property type="entry name" value="GPCR_Rhodpsn_7TM"/>
</dbReference>
<feature type="domain" description="G-protein coupled receptors family 1 profile" evidence="10">
    <location>
        <begin position="70"/>
        <end position="152"/>
    </location>
</feature>
<dbReference type="GO" id="GO:0004930">
    <property type="term" value="F:G protein-coupled receptor activity"/>
    <property type="evidence" value="ECO:0007669"/>
    <property type="project" value="UniProtKB-KW"/>
</dbReference>
<evidence type="ECO:0000256" key="4">
    <source>
        <dbReference type="ARBA" id="ARBA00022989"/>
    </source>
</evidence>
<evidence type="ECO:0000256" key="3">
    <source>
        <dbReference type="ARBA" id="ARBA00022692"/>
    </source>
</evidence>
<proteinExistence type="inferred from homology"/>
<feature type="transmembrane region" description="Helical" evidence="9">
    <location>
        <begin position="57"/>
        <end position="78"/>
    </location>
</feature>
<sequence length="152" mass="17028">MSEEFTSLDWSYSNETIVDIYNRTIIDNNDTINETIDCNRIGPGGLLSTGYFQSAVYTLYVLIFVTALSGNGLVCYVVQSSPRMRTVTNYFIGNLAVGDIMMALFCVPFSCVPSLLQHWPFGLHMCRLVSYTQVVSVLVSITFQSYLSIFNP</sequence>
<dbReference type="AlphaFoldDB" id="A0AAW1DBM6"/>